<dbReference type="AlphaFoldDB" id="A0A6L2N4H7"/>
<dbReference type="CDD" id="cd09272">
    <property type="entry name" value="RNase_HI_RT_Ty1"/>
    <property type="match status" value="1"/>
</dbReference>
<feature type="domain" description="Reverse transcriptase Ty1/copia-type" evidence="1">
    <location>
        <begin position="669"/>
        <end position="802"/>
    </location>
</feature>
<protein>
    <submittedName>
        <fullName evidence="2">Retrovirus-related Pol polyprotein from transposon TNT 1-94</fullName>
    </submittedName>
</protein>
<gene>
    <name evidence="2" type="ORF">Tci_053074</name>
</gene>
<evidence type="ECO:0000259" key="1">
    <source>
        <dbReference type="Pfam" id="PF07727"/>
    </source>
</evidence>
<comment type="caution">
    <text evidence="2">The sequence shown here is derived from an EMBL/GenBank/DDBJ whole genome shotgun (WGS) entry which is preliminary data.</text>
</comment>
<organism evidence="2">
    <name type="scientific">Tanacetum cinerariifolium</name>
    <name type="common">Dalmatian daisy</name>
    <name type="synonym">Chrysanthemum cinerariifolium</name>
    <dbReference type="NCBI Taxonomy" id="118510"/>
    <lineage>
        <taxon>Eukaryota</taxon>
        <taxon>Viridiplantae</taxon>
        <taxon>Streptophyta</taxon>
        <taxon>Embryophyta</taxon>
        <taxon>Tracheophyta</taxon>
        <taxon>Spermatophyta</taxon>
        <taxon>Magnoliopsida</taxon>
        <taxon>eudicotyledons</taxon>
        <taxon>Gunneridae</taxon>
        <taxon>Pentapetalae</taxon>
        <taxon>asterids</taxon>
        <taxon>campanulids</taxon>
        <taxon>Asterales</taxon>
        <taxon>Asteraceae</taxon>
        <taxon>Asteroideae</taxon>
        <taxon>Anthemideae</taxon>
        <taxon>Anthemidinae</taxon>
        <taxon>Tanacetum</taxon>
    </lineage>
</organism>
<accession>A0A6L2N4H7</accession>
<dbReference type="SUPFAM" id="SSF56672">
    <property type="entry name" value="DNA/RNA polymerases"/>
    <property type="match status" value="1"/>
</dbReference>
<dbReference type="Pfam" id="PF07727">
    <property type="entry name" value="RVT_2"/>
    <property type="match status" value="1"/>
</dbReference>
<evidence type="ECO:0000313" key="2">
    <source>
        <dbReference type="EMBL" id="GEU81096.1"/>
    </source>
</evidence>
<name>A0A6L2N4H7_TANCI</name>
<dbReference type="EMBL" id="BKCJ010008207">
    <property type="protein sequence ID" value="GEU81096.1"/>
    <property type="molecule type" value="Genomic_DNA"/>
</dbReference>
<dbReference type="InterPro" id="IPR043502">
    <property type="entry name" value="DNA/RNA_pol_sf"/>
</dbReference>
<dbReference type="InterPro" id="IPR013103">
    <property type="entry name" value="RVT_2"/>
</dbReference>
<dbReference type="PANTHER" id="PTHR11439:SF495">
    <property type="entry name" value="REVERSE TRANSCRIPTASE, RNA-DEPENDENT DNA POLYMERASE-RELATED"/>
    <property type="match status" value="1"/>
</dbReference>
<reference evidence="2" key="1">
    <citation type="journal article" date="2019" name="Sci. Rep.">
        <title>Draft genome of Tanacetum cinerariifolium, the natural source of mosquito coil.</title>
        <authorList>
            <person name="Yamashiro T."/>
            <person name="Shiraishi A."/>
            <person name="Satake H."/>
            <person name="Nakayama K."/>
        </authorList>
    </citation>
    <scope>NUCLEOTIDE SEQUENCE</scope>
</reference>
<proteinExistence type="predicted"/>
<dbReference type="PANTHER" id="PTHR11439">
    <property type="entry name" value="GAG-POL-RELATED RETROTRANSPOSON"/>
    <property type="match status" value="1"/>
</dbReference>
<sequence length="1104" mass="125453">MRLDQCRRLRAYCFDCCHVIRVKLRGPIGIEDHASWDWGHRVTWGVEGVNGTVPVRGSVREKSVGKRTLGVKSLREQHQTYLSQRHCQGSRRLLKDILVCWDGYQLRSAVSISCLDKFACKLDSSIKFTCSKGDLTLSFNLVDMMPNIDTTNTSPTINVSRSVVDDDLLLPQLLDFRGGSHIINVPTFDKDDFTSWKIRFLVFLDGLEPYLITTLEDRPFVPMSNLSTPANPLPKRPSDTRDTKIAALRLKFNAFKALEGEKVNDDESVSSKDEGTTKFKAFMAIAEDEPSVGKSIARSGHWVEITMKKVHILLSMTDNKEQKHVLDYTHVDFQYVEDQRINLVNKFNALKQDLTLHKSELCNLKNIVSINYSIQNEVIRVNLENKSLKDDIYDLKKVIEKWTCSKVTLDQLLFDQIPGNIVKALREKGRRKENNSKEVLFTKADVSTSESASLITSDSEGDSDNQEVKGIKNQILIPLDISSSVSQAGSSKTLRQKVWRQKIEETFHVTFSIYDEAILQTNTKGDAINFNKVNSFPDDEFKPIITSSPLISSTSEDLLIPNIKDVVPALDEAIHPESATTFESTDLQEDDRDESIDDQPLLQVNLPLDDYVSGPPVPQDRWSREKHIELVNIIGEPLAEIEPKKLIEALEEEGWVLAMTEELNQFKRNKVRTLVPKPYDKTIIGLKWVFRNKMDEEGVVTKNKVRLVAKGYIQEEGIDYDETFALVARLKAIRIFLAYASYKRFIVYQMDVKSAFLNGKISEEVYVEQPRGFESSEFPNHVCKLNKALYGLKQAPRAWYQANPKDPHLVVVKRIFRKSTSRGCQILGGKLICWSAKKQTSVAMSSAEAEYVTVVPICVIAILNNPVLYSRTKHIDITYHFIRDHILKGDIGLYFVPTDLQLADIFTKPLVEPSFTRLVAELDMLNIEKSKIKVLTQMASESTSSQQLIPSSKINFKCEDNIIAFNNAIALLEHLNELYQPMLSFLSNCCINKALTLQPSAMYVEYLQEFWYTSKVEEETKTITFSLLWWDEPLSFTQKEFISAIGLPICKNHVHPPPKETVRAGLETLGLSDKDKPTLSSIVLATHNSARANRFQEYTFSKTT</sequence>